<dbReference type="Proteomes" id="UP000759529">
    <property type="component" value="Unassembled WGS sequence"/>
</dbReference>
<organism evidence="1 2">
    <name type="scientific">Flavobacterium macrobrachii</name>
    <dbReference type="NCBI Taxonomy" id="591204"/>
    <lineage>
        <taxon>Bacteria</taxon>
        <taxon>Pseudomonadati</taxon>
        <taxon>Bacteroidota</taxon>
        <taxon>Flavobacteriia</taxon>
        <taxon>Flavobacteriales</taxon>
        <taxon>Flavobacteriaceae</taxon>
        <taxon>Flavobacterium</taxon>
    </lineage>
</organism>
<evidence type="ECO:0008006" key="3">
    <source>
        <dbReference type="Google" id="ProtNLM"/>
    </source>
</evidence>
<name>A0ABS2CS67_9FLAO</name>
<feature type="non-terminal residue" evidence="1">
    <location>
        <position position="1"/>
    </location>
</feature>
<dbReference type="RefSeq" id="WP_204158452.1">
    <property type="nucleotide sequence ID" value="NZ_JACSOD020000135.1"/>
</dbReference>
<feature type="non-terminal residue" evidence="1">
    <location>
        <position position="80"/>
    </location>
</feature>
<evidence type="ECO:0000313" key="2">
    <source>
        <dbReference type="Proteomes" id="UP000759529"/>
    </source>
</evidence>
<evidence type="ECO:0000313" key="1">
    <source>
        <dbReference type="EMBL" id="MBM6497795.1"/>
    </source>
</evidence>
<keyword evidence="2" id="KW-1185">Reference proteome</keyword>
<sequence>LPAPEPNTNPTVLPAVCENATTPGQATIDLTQNQAYILNGNPNLSVQYYPTLTDLENNTNQITNPASALVGDATLVDDPI</sequence>
<accession>A0ABS2CS67</accession>
<dbReference type="EMBL" id="JACSOD020000135">
    <property type="protein sequence ID" value="MBM6497795.1"/>
    <property type="molecule type" value="Genomic_DNA"/>
</dbReference>
<reference evidence="1 2" key="1">
    <citation type="submission" date="2021-02" db="EMBL/GenBank/DDBJ databases">
        <authorList>
            <person name="Jung H.S."/>
            <person name="Chun B.H."/>
            <person name="Jeon C.O."/>
        </authorList>
    </citation>
    <scope>NUCLEOTIDE SEQUENCE [LARGE SCALE GENOMIC DNA]</scope>
    <source>
        <strain evidence="1 2">LMG 25203</strain>
    </source>
</reference>
<comment type="caution">
    <text evidence="1">The sequence shown here is derived from an EMBL/GenBank/DDBJ whole genome shotgun (WGS) entry which is preliminary data.</text>
</comment>
<gene>
    <name evidence="1" type="ORF">H9X54_000445</name>
</gene>
<protein>
    <recommendedName>
        <fullName evidence="3">Adhesin</fullName>
    </recommendedName>
</protein>
<proteinExistence type="predicted"/>